<name>A2F397_TRIV3</name>
<dbReference type="SUPFAM" id="SSF51316">
    <property type="entry name" value="Mss4-like"/>
    <property type="match status" value="1"/>
</dbReference>
<comment type="similarity">
    <text evidence="1">Belongs to the TCTP family.</text>
</comment>
<dbReference type="EMBL" id="DS113595">
    <property type="protein sequence ID" value="EAY00606.1"/>
    <property type="molecule type" value="Genomic_DNA"/>
</dbReference>
<dbReference type="VEuPathDB" id="TrichDB:TVAGG3_1027800"/>
<dbReference type="FunCoup" id="A2F397">
    <property type="interactions" value="757"/>
</dbReference>
<evidence type="ECO:0000313" key="3">
    <source>
        <dbReference type="EMBL" id="EAY00606.1"/>
    </source>
</evidence>
<dbReference type="PANTHER" id="PTHR11991">
    <property type="entry name" value="TRANSLATIONALLY CONTROLLED TUMOR PROTEIN-RELATED"/>
    <property type="match status" value="1"/>
</dbReference>
<dbReference type="InterPro" id="IPR034737">
    <property type="entry name" value="TCTP"/>
</dbReference>
<dbReference type="STRING" id="5722.A2F397"/>
<evidence type="ECO:0000313" key="4">
    <source>
        <dbReference type="Proteomes" id="UP000001542"/>
    </source>
</evidence>
<dbReference type="eggNOG" id="KOG1727">
    <property type="taxonomic scope" value="Eukaryota"/>
</dbReference>
<dbReference type="InterPro" id="IPR018105">
    <property type="entry name" value="Translational_control_tumour_p"/>
</dbReference>
<dbReference type="GO" id="GO:0005737">
    <property type="term" value="C:cytoplasm"/>
    <property type="evidence" value="ECO:0000318"/>
    <property type="project" value="GO_Central"/>
</dbReference>
<gene>
    <name evidence="3" type="ORF">TVAG_180840</name>
</gene>
<protein>
    <recommendedName>
        <fullName evidence="2">TCTP domain-containing protein</fullName>
    </recommendedName>
</protein>
<reference evidence="3" key="2">
    <citation type="journal article" date="2007" name="Science">
        <title>Draft genome sequence of the sexually transmitted pathogen Trichomonas vaginalis.</title>
        <authorList>
            <person name="Carlton J.M."/>
            <person name="Hirt R.P."/>
            <person name="Silva J.C."/>
            <person name="Delcher A.L."/>
            <person name="Schatz M."/>
            <person name="Zhao Q."/>
            <person name="Wortman J.R."/>
            <person name="Bidwell S.L."/>
            <person name="Alsmark U.C.M."/>
            <person name="Besteiro S."/>
            <person name="Sicheritz-Ponten T."/>
            <person name="Noel C.J."/>
            <person name="Dacks J.B."/>
            <person name="Foster P.G."/>
            <person name="Simillion C."/>
            <person name="Van de Peer Y."/>
            <person name="Miranda-Saavedra D."/>
            <person name="Barton G.J."/>
            <person name="Westrop G.D."/>
            <person name="Mueller S."/>
            <person name="Dessi D."/>
            <person name="Fiori P.L."/>
            <person name="Ren Q."/>
            <person name="Paulsen I."/>
            <person name="Zhang H."/>
            <person name="Bastida-Corcuera F.D."/>
            <person name="Simoes-Barbosa A."/>
            <person name="Brown M.T."/>
            <person name="Hayes R.D."/>
            <person name="Mukherjee M."/>
            <person name="Okumura C.Y."/>
            <person name="Schneider R."/>
            <person name="Smith A.J."/>
            <person name="Vanacova S."/>
            <person name="Villalvazo M."/>
            <person name="Haas B.J."/>
            <person name="Pertea M."/>
            <person name="Feldblyum T.V."/>
            <person name="Utterback T.R."/>
            <person name="Shu C.L."/>
            <person name="Osoegawa K."/>
            <person name="de Jong P.J."/>
            <person name="Hrdy I."/>
            <person name="Horvathova L."/>
            <person name="Zubacova Z."/>
            <person name="Dolezal P."/>
            <person name="Malik S.B."/>
            <person name="Logsdon J.M. Jr."/>
            <person name="Henze K."/>
            <person name="Gupta A."/>
            <person name="Wang C.C."/>
            <person name="Dunne R.L."/>
            <person name="Upcroft J.A."/>
            <person name="Upcroft P."/>
            <person name="White O."/>
            <person name="Salzberg S.L."/>
            <person name="Tang P."/>
            <person name="Chiu C.-H."/>
            <person name="Lee Y.-S."/>
            <person name="Embley T.M."/>
            <person name="Coombs G.H."/>
            <person name="Mottram J.C."/>
            <person name="Tachezy J."/>
            <person name="Fraser-Liggett C.M."/>
            <person name="Johnson P.J."/>
        </authorList>
    </citation>
    <scope>NUCLEOTIDE SEQUENCE [LARGE SCALE GENOMIC DNA]</scope>
    <source>
        <strain evidence="3">G3</strain>
    </source>
</reference>
<dbReference type="PANTHER" id="PTHR11991:SF0">
    <property type="entry name" value="TRANSLATIONALLY-CONTROLLED TUMOR PROTEIN"/>
    <property type="match status" value="1"/>
</dbReference>
<dbReference type="KEGG" id="tva:4758428"/>
<dbReference type="RefSeq" id="XP_001313535.1">
    <property type="nucleotide sequence ID" value="XM_001313534.1"/>
</dbReference>
<evidence type="ECO:0000256" key="1">
    <source>
        <dbReference type="PROSITE-ProRule" id="PRU01133"/>
    </source>
</evidence>
<accession>A2F397</accession>
<dbReference type="Gene3D" id="2.170.150.10">
    <property type="entry name" value="Metal Binding Protein, Guanine Nucleotide Exchange Factor, Chain A"/>
    <property type="match status" value="1"/>
</dbReference>
<proteinExistence type="inferred from homology"/>
<feature type="domain" description="TCTP" evidence="2">
    <location>
        <begin position="1"/>
        <end position="151"/>
    </location>
</feature>
<dbReference type="Proteomes" id="UP000001542">
    <property type="component" value="Unassembled WGS sequence"/>
</dbReference>
<dbReference type="OrthoDB" id="10248936at2759"/>
<dbReference type="PROSITE" id="PS51797">
    <property type="entry name" value="TCTP_3"/>
    <property type="match status" value="1"/>
</dbReference>
<evidence type="ECO:0000259" key="2">
    <source>
        <dbReference type="PROSITE" id="PS51797"/>
    </source>
</evidence>
<keyword evidence="4" id="KW-1185">Reference proteome</keyword>
<dbReference type="VEuPathDB" id="TrichDB:TVAG_180840"/>
<dbReference type="InParanoid" id="A2F397"/>
<dbReference type="InterPro" id="IPR011057">
    <property type="entry name" value="Mss4-like_sf"/>
</dbReference>
<reference evidence="3" key="1">
    <citation type="submission" date="2006-10" db="EMBL/GenBank/DDBJ databases">
        <authorList>
            <person name="Amadeo P."/>
            <person name="Zhao Q."/>
            <person name="Wortman J."/>
            <person name="Fraser-Liggett C."/>
            <person name="Carlton J."/>
        </authorList>
    </citation>
    <scope>NUCLEOTIDE SEQUENCE</scope>
    <source>
        <strain evidence="3">G3</strain>
    </source>
</reference>
<sequence length="151" mass="17554">MRYYASPIEEDELVSDAYKLVRKEDIGALEFEGDYIEVDVEEGETTRKDTVMNIPYNNNLQKLELTKAQFGAWCKKFIPARKAQLSGDAQTEFMQNAKKFVMWVDANFKEFDFFVGPTNNVDDMMLFCKHDESGAKPYFYLIIGSCPDYKY</sequence>
<dbReference type="GO" id="GO:0005509">
    <property type="term" value="F:calcium ion binding"/>
    <property type="evidence" value="ECO:0000318"/>
    <property type="project" value="GO_Central"/>
</dbReference>
<dbReference type="AlphaFoldDB" id="A2F397"/>
<organism evidence="3 4">
    <name type="scientific">Trichomonas vaginalis (strain ATCC PRA-98 / G3)</name>
    <dbReference type="NCBI Taxonomy" id="412133"/>
    <lineage>
        <taxon>Eukaryota</taxon>
        <taxon>Metamonada</taxon>
        <taxon>Parabasalia</taxon>
        <taxon>Trichomonadida</taxon>
        <taxon>Trichomonadidae</taxon>
        <taxon>Trichomonas</taxon>
    </lineage>
</organism>
<dbReference type="InterPro" id="IPR011323">
    <property type="entry name" value="Mss4/transl-control_tumour"/>
</dbReference>
<dbReference type="Pfam" id="PF00838">
    <property type="entry name" value="TCTP"/>
    <property type="match status" value="1"/>
</dbReference>
<dbReference type="SMR" id="A2F397"/>